<evidence type="ECO:0000313" key="3">
    <source>
        <dbReference type="Proteomes" id="UP001159428"/>
    </source>
</evidence>
<keyword evidence="3" id="KW-1185">Reference proteome</keyword>
<dbReference type="Proteomes" id="UP001159428">
    <property type="component" value="Unassembled WGS sequence"/>
</dbReference>
<feature type="compositionally biased region" description="Acidic residues" evidence="1">
    <location>
        <begin position="490"/>
        <end position="507"/>
    </location>
</feature>
<feature type="compositionally biased region" description="Basic and acidic residues" evidence="1">
    <location>
        <begin position="508"/>
        <end position="519"/>
    </location>
</feature>
<reference evidence="2 3" key="1">
    <citation type="submission" date="2022-05" db="EMBL/GenBank/DDBJ databases">
        <authorList>
            <consortium name="Genoscope - CEA"/>
            <person name="William W."/>
        </authorList>
    </citation>
    <scope>NUCLEOTIDE SEQUENCE [LARGE SCALE GENOMIC DNA]</scope>
</reference>
<feature type="compositionally biased region" description="Acidic residues" evidence="1">
    <location>
        <begin position="520"/>
        <end position="567"/>
    </location>
</feature>
<evidence type="ECO:0000256" key="1">
    <source>
        <dbReference type="SAM" id="MobiDB-lite"/>
    </source>
</evidence>
<gene>
    <name evidence="2" type="ORF">PMEA_00018871</name>
</gene>
<evidence type="ECO:0008006" key="4">
    <source>
        <dbReference type="Google" id="ProtNLM"/>
    </source>
</evidence>
<protein>
    <recommendedName>
        <fullName evidence="4">F-box domain-containing protein</fullName>
    </recommendedName>
</protein>
<feature type="non-terminal residue" evidence="2">
    <location>
        <position position="567"/>
    </location>
</feature>
<proteinExistence type="predicted"/>
<dbReference type="AlphaFoldDB" id="A0AAU9X7V1"/>
<feature type="region of interest" description="Disordered" evidence="1">
    <location>
        <begin position="486"/>
        <end position="567"/>
    </location>
</feature>
<evidence type="ECO:0000313" key="2">
    <source>
        <dbReference type="EMBL" id="CAH3139572.1"/>
    </source>
</evidence>
<organism evidence="2 3">
    <name type="scientific">Pocillopora meandrina</name>
    <dbReference type="NCBI Taxonomy" id="46732"/>
    <lineage>
        <taxon>Eukaryota</taxon>
        <taxon>Metazoa</taxon>
        <taxon>Cnidaria</taxon>
        <taxon>Anthozoa</taxon>
        <taxon>Hexacorallia</taxon>
        <taxon>Scleractinia</taxon>
        <taxon>Astrocoeniina</taxon>
        <taxon>Pocilloporidae</taxon>
        <taxon>Pocillopora</taxon>
    </lineage>
</organism>
<sequence>MASFLTINDDCLYRIISFLDDPVSFHSVALSCKRIQQVINNTRSILHPKLLRLKAEYYIKCYLVEISDCSRDNNKFRNLETLLSNATRLAAAKELLTYAKVVNAWARIGPAVAKLFTWIRNLESRKEEGVQLATCFTESRSVTLHLPGCDRDLKIDTTYLHTQIDDDNDNKLSIHATCGDLDVTSEGVSHYCPCDIDSWEENECQAIVKPMKPVVELLQKELGATVPQMTNKFFLWLCYFFPHQNTLASEHKLIFEDPSRNVTPTPEDVQPAIDLFHQNLQFDTSLRNLVSEWNDPDSNLPSLITKTMTVLIQRSETEFLGKLQRDAKGLYEIASDLRQTPLPKPFVQDLLLRTELQSRDHKSGLVGDESESWFLDSRASFRFSGGRVVKVCGGIHGDEESYPTWYKLELTVTLPNREELQLDSDHRYRRIPIQVERLSPVTELFQQGVNKCMEGEEHIPMLNDHFTAYYLLRALKFGGQEETFLRGDEEHGEEEHSEEEHSEEEHNEEEHREEEHNEEEHSEEEHGEEEHSEEEHSEEEHGEEEHSEEEHSEEEHGEEEHSEEEHS</sequence>
<name>A0AAU9X7V1_9CNID</name>
<accession>A0AAU9X7V1</accession>
<dbReference type="EMBL" id="CALNXJ010000033">
    <property type="protein sequence ID" value="CAH3139572.1"/>
    <property type="molecule type" value="Genomic_DNA"/>
</dbReference>
<comment type="caution">
    <text evidence="2">The sequence shown here is derived from an EMBL/GenBank/DDBJ whole genome shotgun (WGS) entry which is preliminary data.</text>
</comment>